<reference evidence="2 3" key="1">
    <citation type="submission" date="2013-11" db="EMBL/GenBank/DDBJ databases">
        <title>Genome sequencing of Stegodyphus mimosarum.</title>
        <authorList>
            <person name="Bechsgaard J."/>
        </authorList>
    </citation>
    <scope>NUCLEOTIDE SEQUENCE [LARGE SCALE GENOMIC DNA]</scope>
</reference>
<evidence type="ECO:0000313" key="2">
    <source>
        <dbReference type="EMBL" id="KFM82350.1"/>
    </source>
</evidence>
<dbReference type="InterPro" id="IPR011705">
    <property type="entry name" value="BACK"/>
</dbReference>
<protein>
    <recommendedName>
        <fullName evidence="1">BACK domain-containing protein</fullName>
    </recommendedName>
</protein>
<feature type="non-terminal residue" evidence="2">
    <location>
        <position position="287"/>
    </location>
</feature>
<dbReference type="OrthoDB" id="6420239at2759"/>
<sequence length="287" mass="33041">MKSPLSVVRTICELQSLNLASEIELIIAVFRWAEHQNASSRRVAIEPVLKCLRFLVLESKIFSNLVKDYPDIFTPTEALQIIMYLTNPCNRTDELPSWCNKGADRCSWLKSSMFFCTKVDRKTPSGLKKLTVALKPVQRKKFLSSLKCTLEIKCKGGKFQIIGLKLLFREPVTKLSLINPLTVTVAIKPTNFWYKEVLKIAGSKEVQFTFQKRIVFSEGEVASIQASAENAEFYNFLQFDEGNFPEFDPRFECSLGSSAKENKLFFIYEVFYVEFPLRRPPSRRSNW</sequence>
<proteinExistence type="predicted"/>
<organism evidence="2 3">
    <name type="scientific">Stegodyphus mimosarum</name>
    <name type="common">African social velvet spider</name>
    <dbReference type="NCBI Taxonomy" id="407821"/>
    <lineage>
        <taxon>Eukaryota</taxon>
        <taxon>Metazoa</taxon>
        <taxon>Ecdysozoa</taxon>
        <taxon>Arthropoda</taxon>
        <taxon>Chelicerata</taxon>
        <taxon>Arachnida</taxon>
        <taxon>Araneae</taxon>
        <taxon>Araneomorphae</taxon>
        <taxon>Entelegynae</taxon>
        <taxon>Eresoidea</taxon>
        <taxon>Eresidae</taxon>
        <taxon>Stegodyphus</taxon>
    </lineage>
</organism>
<dbReference type="AlphaFoldDB" id="A0A087UYB1"/>
<dbReference type="Gene3D" id="1.25.40.420">
    <property type="match status" value="1"/>
</dbReference>
<keyword evidence="3" id="KW-1185">Reference proteome</keyword>
<evidence type="ECO:0000259" key="1">
    <source>
        <dbReference type="Pfam" id="PF07707"/>
    </source>
</evidence>
<dbReference type="Pfam" id="PF07707">
    <property type="entry name" value="BACK"/>
    <property type="match status" value="1"/>
</dbReference>
<accession>A0A087UYB1</accession>
<dbReference type="Proteomes" id="UP000054359">
    <property type="component" value="Unassembled WGS sequence"/>
</dbReference>
<dbReference type="EMBL" id="KK122261">
    <property type="protein sequence ID" value="KFM82350.1"/>
    <property type="molecule type" value="Genomic_DNA"/>
</dbReference>
<evidence type="ECO:0000313" key="3">
    <source>
        <dbReference type="Proteomes" id="UP000054359"/>
    </source>
</evidence>
<gene>
    <name evidence="2" type="ORF">X975_05501</name>
</gene>
<feature type="domain" description="BACK" evidence="1">
    <location>
        <begin position="10"/>
        <end position="66"/>
    </location>
</feature>
<name>A0A087UYB1_STEMI</name>